<dbReference type="RefSeq" id="WP_340346738.1">
    <property type="nucleotide sequence ID" value="NZ_JBBKZT010000020.1"/>
</dbReference>
<keyword evidence="6" id="KW-1185">Reference proteome</keyword>
<dbReference type="SUPFAM" id="SSF46689">
    <property type="entry name" value="Homeodomain-like"/>
    <property type="match status" value="1"/>
</dbReference>
<sequence length="342" mass="38362">MTIKIDTLMPFAHPVYIRCVVDCLNSLGIRPLTVLANAGLSWQDLCDGHHMVEFHVFRQFVEHAIRASGEPGLGLIAGLMLQPYHTPVGVGAVTAATLGQSLQFTTRNAPLIFRSLEFELENGPRWSTVRVKPIRPLCETRVFVTQSIVGIFCRLLEAILGRHADELSIGLPYARPPGNDDPCLRHVRYVEFDHQYLTFRLPVALLDTPSVSANRDAFERATQSCQKMGLELSQGGFVERVRRALLEGLNTNPELAKVATDLGVPTRTLARRLAEAGVTYSNLKDDLRKTHAAWYLQHTELSIEAIASQLGYTDTAIFSRKFKCWFRMPPSKMRQTLRMSAY</sequence>
<reference evidence="5 6" key="1">
    <citation type="submission" date="2024-03" db="EMBL/GenBank/DDBJ databases">
        <title>Novel species of the genus Variovorax.</title>
        <authorList>
            <person name="Liu Q."/>
            <person name="Xin Y.-H."/>
        </authorList>
    </citation>
    <scope>NUCLEOTIDE SEQUENCE [LARGE SCALE GENOMIC DNA]</scope>
    <source>
        <strain evidence="5 6">KACC 18900</strain>
    </source>
</reference>
<evidence type="ECO:0000313" key="6">
    <source>
        <dbReference type="Proteomes" id="UP001385892"/>
    </source>
</evidence>
<evidence type="ECO:0000259" key="4">
    <source>
        <dbReference type="PROSITE" id="PS01124"/>
    </source>
</evidence>
<name>A0ABU8WWQ8_9BURK</name>
<dbReference type="Pfam" id="PF12833">
    <property type="entry name" value="HTH_18"/>
    <property type="match status" value="1"/>
</dbReference>
<proteinExistence type="predicted"/>
<evidence type="ECO:0000256" key="2">
    <source>
        <dbReference type="ARBA" id="ARBA00023125"/>
    </source>
</evidence>
<evidence type="ECO:0000313" key="5">
    <source>
        <dbReference type="EMBL" id="MEJ8851198.1"/>
    </source>
</evidence>
<protein>
    <submittedName>
        <fullName evidence="5">AraC family transcriptional regulator ligand-binding domain-containing protein</fullName>
    </submittedName>
</protein>
<evidence type="ECO:0000256" key="1">
    <source>
        <dbReference type="ARBA" id="ARBA00023015"/>
    </source>
</evidence>
<dbReference type="PANTHER" id="PTHR47894">
    <property type="entry name" value="HTH-TYPE TRANSCRIPTIONAL REGULATOR GADX"/>
    <property type="match status" value="1"/>
</dbReference>
<dbReference type="SMART" id="SM00342">
    <property type="entry name" value="HTH_ARAC"/>
    <property type="match status" value="1"/>
</dbReference>
<organism evidence="5 6">
    <name type="scientific">Variovorax rhizosphaerae</name>
    <dbReference type="NCBI Taxonomy" id="1836200"/>
    <lineage>
        <taxon>Bacteria</taxon>
        <taxon>Pseudomonadati</taxon>
        <taxon>Pseudomonadota</taxon>
        <taxon>Betaproteobacteria</taxon>
        <taxon>Burkholderiales</taxon>
        <taxon>Comamonadaceae</taxon>
        <taxon>Variovorax</taxon>
    </lineage>
</organism>
<dbReference type="Gene3D" id="1.10.10.60">
    <property type="entry name" value="Homeodomain-like"/>
    <property type="match status" value="1"/>
</dbReference>
<dbReference type="Pfam" id="PF12625">
    <property type="entry name" value="Arabinose_bd"/>
    <property type="match status" value="1"/>
</dbReference>
<dbReference type="InterPro" id="IPR009057">
    <property type="entry name" value="Homeodomain-like_sf"/>
</dbReference>
<dbReference type="InterPro" id="IPR018060">
    <property type="entry name" value="HTH_AraC"/>
</dbReference>
<evidence type="ECO:0000256" key="3">
    <source>
        <dbReference type="ARBA" id="ARBA00023163"/>
    </source>
</evidence>
<accession>A0ABU8WWQ8</accession>
<keyword evidence="2" id="KW-0238">DNA-binding</keyword>
<comment type="caution">
    <text evidence="5">The sequence shown here is derived from an EMBL/GenBank/DDBJ whole genome shotgun (WGS) entry which is preliminary data.</text>
</comment>
<dbReference type="EMBL" id="JBBKZT010000020">
    <property type="protein sequence ID" value="MEJ8851198.1"/>
    <property type="molecule type" value="Genomic_DNA"/>
</dbReference>
<keyword evidence="3" id="KW-0804">Transcription</keyword>
<dbReference type="InterPro" id="IPR032687">
    <property type="entry name" value="AraC-type_N"/>
</dbReference>
<dbReference type="Proteomes" id="UP001385892">
    <property type="component" value="Unassembled WGS sequence"/>
</dbReference>
<feature type="domain" description="HTH araC/xylS-type" evidence="4">
    <location>
        <begin position="239"/>
        <end position="336"/>
    </location>
</feature>
<keyword evidence="1" id="KW-0805">Transcription regulation</keyword>
<gene>
    <name evidence="5" type="ORF">WKW82_31490</name>
</gene>
<dbReference type="PROSITE" id="PS01124">
    <property type="entry name" value="HTH_ARAC_FAMILY_2"/>
    <property type="match status" value="1"/>
</dbReference>
<dbReference type="PANTHER" id="PTHR47894:SF1">
    <property type="entry name" value="HTH-TYPE TRANSCRIPTIONAL REGULATOR VQSM"/>
    <property type="match status" value="1"/>
</dbReference>